<evidence type="ECO:0000313" key="4">
    <source>
        <dbReference type="Proteomes" id="UP000499080"/>
    </source>
</evidence>
<feature type="domain" description="DUF4817" evidence="2">
    <location>
        <begin position="4"/>
        <end position="58"/>
    </location>
</feature>
<dbReference type="InterPro" id="IPR032135">
    <property type="entry name" value="DUF4817"/>
</dbReference>
<reference evidence="3 4" key="1">
    <citation type="journal article" date="2019" name="Sci. Rep.">
        <title>Orb-weaving spider Araneus ventricosus genome elucidates the spidroin gene catalogue.</title>
        <authorList>
            <person name="Kono N."/>
            <person name="Nakamura H."/>
            <person name="Ohtoshi R."/>
            <person name="Moran D.A.P."/>
            <person name="Shinohara A."/>
            <person name="Yoshida Y."/>
            <person name="Fujiwara M."/>
            <person name="Mori M."/>
            <person name="Tomita M."/>
            <person name="Arakawa K."/>
        </authorList>
    </citation>
    <scope>NUCLEOTIDE SEQUENCE [LARGE SCALE GENOMIC DNA]</scope>
</reference>
<dbReference type="InterPro" id="IPR036397">
    <property type="entry name" value="RNaseH_sf"/>
</dbReference>
<dbReference type="PANTHER" id="PTHR47326:SF1">
    <property type="entry name" value="HTH PSQ-TYPE DOMAIN-CONTAINING PROTEIN"/>
    <property type="match status" value="1"/>
</dbReference>
<dbReference type="GO" id="GO:0003676">
    <property type="term" value="F:nucleic acid binding"/>
    <property type="evidence" value="ECO:0007669"/>
    <property type="project" value="InterPro"/>
</dbReference>
<dbReference type="OrthoDB" id="10040454at2759"/>
<organism evidence="3 4">
    <name type="scientific">Araneus ventricosus</name>
    <name type="common">Orbweaver spider</name>
    <name type="synonym">Epeira ventricosa</name>
    <dbReference type="NCBI Taxonomy" id="182803"/>
    <lineage>
        <taxon>Eukaryota</taxon>
        <taxon>Metazoa</taxon>
        <taxon>Ecdysozoa</taxon>
        <taxon>Arthropoda</taxon>
        <taxon>Chelicerata</taxon>
        <taxon>Arachnida</taxon>
        <taxon>Araneae</taxon>
        <taxon>Araneomorphae</taxon>
        <taxon>Entelegynae</taxon>
        <taxon>Araneoidea</taxon>
        <taxon>Araneidae</taxon>
        <taxon>Araneus</taxon>
    </lineage>
</organism>
<name>A0A4Y2MSC2_ARAVE</name>
<dbReference type="PANTHER" id="PTHR47326">
    <property type="entry name" value="TRANSPOSABLE ELEMENT TC3 TRANSPOSASE-LIKE PROTEIN"/>
    <property type="match status" value="1"/>
</dbReference>
<feature type="region of interest" description="Disordered" evidence="1">
    <location>
        <begin position="90"/>
        <end position="111"/>
    </location>
</feature>
<protein>
    <recommendedName>
        <fullName evidence="2">DUF4817 domain-containing protein</fullName>
    </recommendedName>
</protein>
<dbReference type="Proteomes" id="UP000499080">
    <property type="component" value="Unassembled WGS sequence"/>
</dbReference>
<gene>
    <name evidence="3" type="ORF">AVEN_259046_1</name>
</gene>
<dbReference type="AlphaFoldDB" id="A0A4Y2MSC2"/>
<accession>A0A4Y2MSC2</accession>
<comment type="caution">
    <text evidence="3">The sequence shown here is derived from an EMBL/GenBank/DDBJ whole genome shotgun (WGS) entry which is preliminary data.</text>
</comment>
<keyword evidence="4" id="KW-1185">Reference proteome</keyword>
<sequence>MVLSLEQRIFLVLEYHCLEHSCVQTRRSFQRRFNVRRGPSNNAIKALVEKFERTGNVNDDRIGNFGRPRSAVTESNVDAVRQLILQQPWTPENDHAPHPAPQPSHIQDPDATNARYDFANTMLQLVDEDDIDVGNIWFSDEAYFNLDGFVNKHNWRIWETENPLIAVPSCLYSPKVKVWAAISYKGIIGHFFESTR</sequence>
<dbReference type="Pfam" id="PF16087">
    <property type="entry name" value="DUF4817"/>
    <property type="match status" value="1"/>
</dbReference>
<dbReference type="Gene3D" id="3.30.420.10">
    <property type="entry name" value="Ribonuclease H-like superfamily/Ribonuclease H"/>
    <property type="match status" value="1"/>
</dbReference>
<dbReference type="EMBL" id="BGPR01007651">
    <property type="protein sequence ID" value="GBN28516.1"/>
    <property type="molecule type" value="Genomic_DNA"/>
</dbReference>
<proteinExistence type="predicted"/>
<evidence type="ECO:0000256" key="1">
    <source>
        <dbReference type="SAM" id="MobiDB-lite"/>
    </source>
</evidence>
<evidence type="ECO:0000259" key="2">
    <source>
        <dbReference type="Pfam" id="PF16087"/>
    </source>
</evidence>
<evidence type="ECO:0000313" key="3">
    <source>
        <dbReference type="EMBL" id="GBN28516.1"/>
    </source>
</evidence>